<dbReference type="VEuPathDB" id="CryptoDB:Cvel_5418"/>
<evidence type="ECO:0000256" key="1">
    <source>
        <dbReference type="SAM" id="MobiDB-lite"/>
    </source>
</evidence>
<name>A0A0K6S844_9ALVE</name>
<sequence length="652" mass="70573">MFPGRTLLLAVCLVSLGALGEGPVSGTEGQGASLTPSALQRCYRTQAEALGIEFKLTEEDFVAFTDRVNSLGPAAVLIARACEHMDASRLRRLMGKAAVGAQSHGPAKRKLQQREFAGAVPEYPTVAEVASFYNISSATDAQETRDFIPKTFGLSDFGLEGFDVTKPSIPQVVQSIFSNESRNDLPSEANFEGLEQYSGADLSGLLNDTEGSSGPTDDIINFQIVVEYPEINIPRTRFIAAFEPVEQRDPEQFTISVLLPELSYQLPDYVITSRDLFGNSISAADSKSTGDIRLTDLFQTLAEKVEEASAAAGGEVRNATNETLSNASPSLRRVVDVLKNTTVELSIASGESLECAADFSLTSCDTQFETDDMYSLVAAKLLVQAAEVICRVAPTLGSVDVNPICLVVKPLPLLTYRFAELHTRQCSMQDTAVDSAEIRAALENSERILEGVHQLVETAEEQDPLLAIETNITKGASSKGQGEYEEEKESLLKGLQPSEETVEELADPKVAEEIDTKRLREIREVYRSFVRKRREKGEQWKEELGDIEESLRITRRLLITPPEAIRDSPDLVASGCSEGGSDPSSKDPSFFSGLGKIGEMMGGALNIGDLAKPFIGGDDSPKPPTNPKGSCPPPALNLCEASTERLCSKVSQ</sequence>
<reference evidence="3" key="1">
    <citation type="submission" date="2014-11" db="EMBL/GenBank/DDBJ databases">
        <title>Molecular phylogeny of cliff fern family Woodsiaceae with morphological implications.</title>
        <authorList>
            <person name="Shao Y.-Z."/>
            <person name="Wei R."/>
            <person name="Zhang X.-C."/>
        </authorList>
    </citation>
    <scope>NUCLEOTIDE SEQUENCE</scope>
</reference>
<dbReference type="EMBL" id="CDMZ01001691">
    <property type="protein sequence ID" value="CUC09800.1"/>
    <property type="molecule type" value="Genomic_DNA"/>
</dbReference>
<proteinExistence type="predicted"/>
<organism evidence="3">
    <name type="scientific">Chromera velia CCMP2878</name>
    <dbReference type="NCBI Taxonomy" id="1169474"/>
    <lineage>
        <taxon>Eukaryota</taxon>
        <taxon>Sar</taxon>
        <taxon>Alveolata</taxon>
        <taxon>Colpodellida</taxon>
        <taxon>Chromeraceae</taxon>
        <taxon>Chromera</taxon>
    </lineage>
</organism>
<feature type="region of interest" description="Disordered" evidence="1">
    <location>
        <begin position="610"/>
        <end position="634"/>
    </location>
</feature>
<feature type="chain" id="PRO_5005508431" evidence="2">
    <location>
        <begin position="27"/>
        <end position="652"/>
    </location>
</feature>
<feature type="compositionally biased region" description="Low complexity" evidence="1">
    <location>
        <begin position="579"/>
        <end position="590"/>
    </location>
</feature>
<dbReference type="PhylomeDB" id="A0A0K6S844"/>
<protein>
    <submittedName>
        <fullName evidence="3">Uncharacterized protein</fullName>
    </submittedName>
</protein>
<evidence type="ECO:0000313" key="3">
    <source>
        <dbReference type="EMBL" id="CUC09800.1"/>
    </source>
</evidence>
<feature type="signal peptide" evidence="2">
    <location>
        <begin position="1"/>
        <end position="26"/>
    </location>
</feature>
<keyword evidence="2" id="KW-0732">Signal</keyword>
<feature type="region of interest" description="Disordered" evidence="1">
    <location>
        <begin position="567"/>
        <end position="590"/>
    </location>
</feature>
<dbReference type="AlphaFoldDB" id="A0A0K6S844"/>
<gene>
    <name evidence="3" type="ORF">Cvel_5418.t1.CR1</name>
</gene>
<accession>A0A0K6S844</accession>
<feature type="compositionally biased region" description="Pro residues" evidence="1">
    <location>
        <begin position="622"/>
        <end position="634"/>
    </location>
</feature>
<evidence type="ECO:0000256" key="2">
    <source>
        <dbReference type="SAM" id="SignalP"/>
    </source>
</evidence>